<dbReference type="PANTHER" id="PTHR42966:SF1">
    <property type="entry name" value="SIALIC ACID SYNTHASE"/>
    <property type="match status" value="1"/>
</dbReference>
<dbReference type="Gene3D" id="3.90.1210.10">
    <property type="entry name" value="Antifreeze-like/N-acetylneuraminic acid synthase C-terminal domain"/>
    <property type="match status" value="1"/>
</dbReference>
<protein>
    <submittedName>
        <fullName evidence="2">N-acetylneuraminate synthase family protein</fullName>
    </submittedName>
</protein>
<dbReference type="PANTHER" id="PTHR42966">
    <property type="entry name" value="N-ACETYLNEURAMINATE SYNTHASE"/>
    <property type="match status" value="1"/>
</dbReference>
<dbReference type="Pfam" id="PF03102">
    <property type="entry name" value="NeuB"/>
    <property type="match status" value="1"/>
</dbReference>
<dbReference type="Gene3D" id="3.20.20.70">
    <property type="entry name" value="Aldolase class I"/>
    <property type="match status" value="1"/>
</dbReference>
<dbReference type="InterPro" id="IPR013785">
    <property type="entry name" value="Aldolase_TIM"/>
</dbReference>
<reference evidence="2 3" key="2">
    <citation type="submission" date="2023-08" db="EMBL/GenBank/DDBJ databases">
        <authorList>
            <person name="Du M."/>
            <person name="Liu C."/>
            <person name="Liu S.-J."/>
        </authorList>
    </citation>
    <scope>NUCLEOTIDE SEQUENCE [LARGE SCALE GENOMIC DNA]</scope>
    <source>
        <strain evidence="2 3">GS077</strain>
    </source>
</reference>
<gene>
    <name evidence="2" type="ORF">BFGS077_000640</name>
</gene>
<dbReference type="RefSeq" id="WP_032562055.1">
    <property type="nucleotide sequence ID" value="NZ_CP098482.1"/>
</dbReference>
<evidence type="ECO:0000313" key="2">
    <source>
        <dbReference type="EMBL" id="MDT6975391.1"/>
    </source>
</evidence>
<accession>A0ABD5FSW7</accession>
<dbReference type="InterPro" id="IPR006190">
    <property type="entry name" value="SAF_AFP_Neu5Ac"/>
</dbReference>
<dbReference type="InterPro" id="IPR051690">
    <property type="entry name" value="PseI-like"/>
</dbReference>
<dbReference type="Proteomes" id="UP001258434">
    <property type="component" value="Unassembled WGS sequence"/>
</dbReference>
<name>A0ABD5FSW7_BACFG</name>
<evidence type="ECO:0000313" key="3">
    <source>
        <dbReference type="Proteomes" id="UP001258434"/>
    </source>
</evidence>
<dbReference type="CDD" id="cd11615">
    <property type="entry name" value="SAF_NeuB_like"/>
    <property type="match status" value="1"/>
</dbReference>
<dbReference type="SUPFAM" id="SSF51269">
    <property type="entry name" value="AFP III-like domain"/>
    <property type="match status" value="1"/>
</dbReference>
<dbReference type="InterPro" id="IPR036732">
    <property type="entry name" value="AFP_Neu5c_C_sf"/>
</dbReference>
<sequence length="349" mass="39759">MNRYPYIIAEIGGNHNGDMELAREMIKSAKEHGADAVKFQLYRKEDLWTNDHLEELNNGVVNLENVSNWSTQELGLKNIFEQVEKFSVQEKDHIVFFDYAREFGIDYATSAFTKQDIDFCIDQKVAFLKIASCDITNLDLIEYAISKDYPLLISLGLADLGEIEQVVNLIPEKCRPNITLLHCVSLYPPKDEIVNLKFMHTLTSTFGLNVGYSDHTLGVSISLAAVALGAKVIEKHFTLDKEMPGWDHKVSANPEEMAVISRETKRIVDSLGNGIKTISEDEFEKRKKFRRSITTKYVLQEGHVISYDDILFKRPGTGISANRLKDVIGRRVNHTIEADKTLFWEDLIR</sequence>
<evidence type="ECO:0000259" key="1">
    <source>
        <dbReference type="PROSITE" id="PS50844"/>
    </source>
</evidence>
<dbReference type="PROSITE" id="PS50844">
    <property type="entry name" value="AFP_LIKE"/>
    <property type="match status" value="1"/>
</dbReference>
<dbReference type="AlphaFoldDB" id="A0ABD5FSW7"/>
<dbReference type="SUPFAM" id="SSF51569">
    <property type="entry name" value="Aldolase"/>
    <property type="match status" value="1"/>
</dbReference>
<feature type="domain" description="AFP-like" evidence="1">
    <location>
        <begin position="292"/>
        <end position="349"/>
    </location>
</feature>
<dbReference type="EMBL" id="JAVFHL010000001">
    <property type="protein sequence ID" value="MDT6975391.1"/>
    <property type="molecule type" value="Genomic_DNA"/>
</dbReference>
<dbReference type="InterPro" id="IPR013132">
    <property type="entry name" value="PseI/NeuA/B-like_N"/>
</dbReference>
<reference evidence="3" key="1">
    <citation type="submission" date="2023-07" db="EMBL/GenBank/DDBJ databases">
        <title>A gut symbiont ubiquitin homologue binds and inactivates peptidyl-prolyl isomerase to mediate the interbacterial arms race in the human gut.</title>
        <authorList>
            <person name="Jiang K."/>
            <person name="Li W."/>
            <person name="Tong M."/>
            <person name="Xu J."/>
            <person name="Chen Z."/>
            <person name="Yang Y."/>
            <person name="Zang Y."/>
            <person name="Jiao X."/>
            <person name="Liu C."/>
            <person name="Lim B."/>
            <person name="Jiang X."/>
            <person name="Wang J."/>
            <person name="Wu D."/>
            <person name="Wang M."/>
            <person name="Liu S.-J."/>
            <person name="Shao F."/>
            <person name="Gao X."/>
        </authorList>
    </citation>
    <scope>NUCLEOTIDE SEQUENCE [LARGE SCALE GENOMIC DNA]</scope>
    <source>
        <strain evidence="3">GS077</strain>
    </source>
</reference>
<proteinExistence type="predicted"/>
<dbReference type="InterPro" id="IPR057736">
    <property type="entry name" value="SAF_PseI/NeuA/NeuB"/>
</dbReference>
<comment type="caution">
    <text evidence="2">The sequence shown here is derived from an EMBL/GenBank/DDBJ whole genome shotgun (WGS) entry which is preliminary data.</text>
</comment>
<organism evidence="2 3">
    <name type="scientific">Bacteroides fragilis</name>
    <dbReference type="NCBI Taxonomy" id="817"/>
    <lineage>
        <taxon>Bacteria</taxon>
        <taxon>Pseudomonadati</taxon>
        <taxon>Bacteroidota</taxon>
        <taxon>Bacteroidia</taxon>
        <taxon>Bacteroidales</taxon>
        <taxon>Bacteroidaceae</taxon>
        <taxon>Bacteroides</taxon>
    </lineage>
</organism>